<keyword evidence="9" id="KW-1185">Reference proteome</keyword>
<dbReference type="EMBL" id="SPKJ01000096">
    <property type="protein sequence ID" value="MYZ49789.1"/>
    <property type="molecule type" value="Genomic_DNA"/>
</dbReference>
<evidence type="ECO:0000256" key="3">
    <source>
        <dbReference type="ARBA" id="ARBA00022596"/>
    </source>
</evidence>
<comment type="caution">
    <text evidence="8">The sequence shown here is derived from an EMBL/GenBank/DDBJ whole genome shotgun (WGS) entry which is preliminary data.</text>
</comment>
<feature type="region of interest" description="Disordered" evidence="6">
    <location>
        <begin position="148"/>
        <end position="184"/>
    </location>
</feature>
<evidence type="ECO:0000256" key="5">
    <source>
        <dbReference type="HAMAP-Rule" id="MF_00822"/>
    </source>
</evidence>
<evidence type="ECO:0000256" key="1">
    <source>
        <dbReference type="ARBA" id="ARBA00004496"/>
    </source>
</evidence>
<dbReference type="RefSeq" id="WP_161142128.1">
    <property type="nucleotide sequence ID" value="NZ_SPKJ01000096.1"/>
</dbReference>
<sequence length="184" mass="19845">MIRAAIVRPAGAWSEAPADRVTLSYDDRHRRRIAMRGDGGLAFLLDLPEALSLRDGDGLVLEDGRIVAVRAKPEALLEIRARDAHHLARLAWHIGNRHVPAAIGAGRILIRPDHVIAEMLEGLGAELAAAEAPFDPEGGAYAEARHEAGGHAGHRHGAGDHHHAAGEPHHHAHGDRHPHSHERS</sequence>
<dbReference type="Pfam" id="PF05194">
    <property type="entry name" value="UreE_C"/>
    <property type="match status" value="1"/>
</dbReference>
<dbReference type="Gene3D" id="3.30.70.790">
    <property type="entry name" value="UreE, C-terminal domain"/>
    <property type="match status" value="1"/>
</dbReference>
<evidence type="ECO:0000256" key="2">
    <source>
        <dbReference type="ARBA" id="ARBA00022490"/>
    </source>
</evidence>
<dbReference type="Pfam" id="PF02814">
    <property type="entry name" value="UreE_N"/>
    <property type="match status" value="1"/>
</dbReference>
<dbReference type="SUPFAM" id="SSF69737">
    <property type="entry name" value="Urease metallochaperone UreE, C-terminal domain"/>
    <property type="match status" value="1"/>
</dbReference>
<dbReference type="InterPro" id="IPR012406">
    <property type="entry name" value="UreE"/>
</dbReference>
<feature type="domain" description="UreE urease accessory N-terminal" evidence="7">
    <location>
        <begin position="2"/>
        <end position="67"/>
    </location>
</feature>
<dbReference type="GO" id="GO:0051082">
    <property type="term" value="F:unfolded protein binding"/>
    <property type="evidence" value="ECO:0007669"/>
    <property type="project" value="UniProtKB-UniRule"/>
</dbReference>
<protein>
    <recommendedName>
        <fullName evidence="5">Urease accessory protein UreE</fullName>
    </recommendedName>
</protein>
<keyword evidence="4 5" id="KW-0143">Chaperone</keyword>
<dbReference type="InterPro" id="IPR036118">
    <property type="entry name" value="UreE_N_sf"/>
</dbReference>
<comment type="subcellular location">
    <subcellularLocation>
        <location evidence="1 5">Cytoplasm</location>
    </subcellularLocation>
</comment>
<dbReference type="GO" id="GO:0019627">
    <property type="term" value="P:urea metabolic process"/>
    <property type="evidence" value="ECO:0007669"/>
    <property type="project" value="InterPro"/>
</dbReference>
<dbReference type="GO" id="GO:0005737">
    <property type="term" value="C:cytoplasm"/>
    <property type="evidence" value="ECO:0007669"/>
    <property type="project" value="UniProtKB-SubCell"/>
</dbReference>
<dbReference type="GO" id="GO:0065003">
    <property type="term" value="P:protein-containing complex assembly"/>
    <property type="evidence" value="ECO:0007669"/>
    <property type="project" value="InterPro"/>
</dbReference>
<evidence type="ECO:0000313" key="8">
    <source>
        <dbReference type="EMBL" id="MYZ49789.1"/>
    </source>
</evidence>
<evidence type="ECO:0000313" key="9">
    <source>
        <dbReference type="Proteomes" id="UP000773614"/>
    </source>
</evidence>
<dbReference type="SMART" id="SM00988">
    <property type="entry name" value="UreE_N"/>
    <property type="match status" value="1"/>
</dbReference>
<keyword evidence="2 5" id="KW-0963">Cytoplasm</keyword>
<dbReference type="CDD" id="cd00571">
    <property type="entry name" value="UreE"/>
    <property type="match status" value="1"/>
</dbReference>
<dbReference type="SUPFAM" id="SSF69287">
    <property type="entry name" value="Urease metallochaperone UreE, N-terminal domain"/>
    <property type="match status" value="1"/>
</dbReference>
<evidence type="ECO:0000259" key="7">
    <source>
        <dbReference type="SMART" id="SM00988"/>
    </source>
</evidence>
<keyword evidence="3 5" id="KW-0533">Nickel</keyword>
<dbReference type="InterPro" id="IPR004029">
    <property type="entry name" value="UreE_N"/>
</dbReference>
<reference evidence="8" key="1">
    <citation type="submission" date="2019-03" db="EMBL/GenBank/DDBJ databases">
        <title>Afifella sp. nov., isolated from activated sludge.</title>
        <authorList>
            <person name="Li Q."/>
            <person name="Liu Y."/>
        </authorList>
    </citation>
    <scope>NUCLEOTIDE SEQUENCE</scope>
    <source>
        <strain evidence="8">L72</strain>
    </source>
</reference>
<dbReference type="Gene3D" id="2.60.260.20">
    <property type="entry name" value="Urease metallochaperone UreE, N-terminal domain"/>
    <property type="match status" value="1"/>
</dbReference>
<accession>A0A964WV83</accession>
<organism evidence="8 9">
    <name type="scientific">Propylenella binzhouense</name>
    <dbReference type="NCBI Taxonomy" id="2555902"/>
    <lineage>
        <taxon>Bacteria</taxon>
        <taxon>Pseudomonadati</taxon>
        <taxon>Pseudomonadota</taxon>
        <taxon>Alphaproteobacteria</taxon>
        <taxon>Hyphomicrobiales</taxon>
        <taxon>Propylenellaceae</taxon>
        <taxon>Propylenella</taxon>
    </lineage>
</organism>
<name>A0A964WV83_9HYPH</name>
<comment type="similarity">
    <text evidence="5">Belongs to the UreE family.</text>
</comment>
<dbReference type="PIRSF" id="PIRSF036402">
    <property type="entry name" value="Ureas_acces_UreE"/>
    <property type="match status" value="1"/>
</dbReference>
<comment type="function">
    <text evidence="5">Involved in urease metallocenter assembly. Binds nickel. Probably functions as a nickel donor during metallocenter assembly.</text>
</comment>
<dbReference type="GO" id="GO:0016151">
    <property type="term" value="F:nickel cation binding"/>
    <property type="evidence" value="ECO:0007669"/>
    <property type="project" value="UniProtKB-UniRule"/>
</dbReference>
<evidence type="ECO:0000256" key="4">
    <source>
        <dbReference type="ARBA" id="ARBA00023186"/>
    </source>
</evidence>
<evidence type="ECO:0000256" key="6">
    <source>
        <dbReference type="SAM" id="MobiDB-lite"/>
    </source>
</evidence>
<gene>
    <name evidence="5" type="primary">ureE</name>
    <name evidence="8" type="ORF">E4O86_18950</name>
</gene>
<dbReference type="HAMAP" id="MF_00822">
    <property type="entry name" value="UreE"/>
    <property type="match status" value="1"/>
</dbReference>
<dbReference type="GO" id="GO:0006457">
    <property type="term" value="P:protein folding"/>
    <property type="evidence" value="ECO:0007669"/>
    <property type="project" value="InterPro"/>
</dbReference>
<proteinExistence type="inferred from homology"/>
<dbReference type="OrthoDB" id="9802215at2"/>
<dbReference type="AlphaFoldDB" id="A0A964WV83"/>
<dbReference type="InterPro" id="IPR007864">
    <property type="entry name" value="UreE_C_dom"/>
</dbReference>
<feature type="compositionally biased region" description="Basic and acidic residues" evidence="6">
    <location>
        <begin position="157"/>
        <end position="184"/>
    </location>
</feature>
<dbReference type="Proteomes" id="UP000773614">
    <property type="component" value="Unassembled WGS sequence"/>
</dbReference>